<evidence type="ECO:0000313" key="3">
    <source>
        <dbReference type="Proteomes" id="UP000001876"/>
    </source>
</evidence>
<feature type="transmembrane region" description="Helical" evidence="1">
    <location>
        <begin position="186"/>
        <end position="207"/>
    </location>
</feature>
<keyword evidence="1" id="KW-1133">Transmembrane helix</keyword>
<feature type="transmembrane region" description="Helical" evidence="1">
    <location>
        <begin position="162"/>
        <end position="180"/>
    </location>
</feature>
<proteinExistence type="predicted"/>
<sequence>MRPPRARTLTRTMASLTIASIRPVRPRPLSRAVPPSRASAPRSGARARVVVDVASIAHAAIVLLAPPPPPPILRCTQAVVAADALGSKPRAAAARALRARSPTATWSSSRRRRAMNTTTRAAVDVSVAYAVAQQDLFFAACVAGETLYQQGNMPSDFKGRPTFQSIALPCGLLVGAFLAIQTDNAVVSPGGLVLGAGACLLAGKGFLDRFDAMEDDGMDWPGPRVYPGTGILFALFALLANVEALPRILSGY</sequence>
<reference evidence="2 3" key="1">
    <citation type="journal article" date="2009" name="Science">
        <title>Green evolution and dynamic adaptations revealed by genomes of the marine picoeukaryotes Micromonas.</title>
        <authorList>
            <person name="Worden A.Z."/>
            <person name="Lee J.H."/>
            <person name="Mock T."/>
            <person name="Rouze P."/>
            <person name="Simmons M.P."/>
            <person name="Aerts A.L."/>
            <person name="Allen A.E."/>
            <person name="Cuvelier M.L."/>
            <person name="Derelle E."/>
            <person name="Everett M.V."/>
            <person name="Foulon E."/>
            <person name="Grimwood J."/>
            <person name="Gundlach H."/>
            <person name="Henrissat B."/>
            <person name="Napoli C."/>
            <person name="McDonald S.M."/>
            <person name="Parker M.S."/>
            <person name="Rombauts S."/>
            <person name="Salamov A."/>
            <person name="Von Dassow P."/>
            <person name="Badger J.H."/>
            <person name="Coutinho P.M."/>
            <person name="Demir E."/>
            <person name="Dubchak I."/>
            <person name="Gentemann C."/>
            <person name="Eikrem W."/>
            <person name="Gready J.E."/>
            <person name="John U."/>
            <person name="Lanier W."/>
            <person name="Lindquist E.A."/>
            <person name="Lucas S."/>
            <person name="Mayer K.F."/>
            <person name="Moreau H."/>
            <person name="Not F."/>
            <person name="Otillar R."/>
            <person name="Panaud O."/>
            <person name="Pangilinan J."/>
            <person name="Paulsen I."/>
            <person name="Piegu B."/>
            <person name="Poliakov A."/>
            <person name="Robbens S."/>
            <person name="Schmutz J."/>
            <person name="Toulza E."/>
            <person name="Wyss T."/>
            <person name="Zelensky A."/>
            <person name="Zhou K."/>
            <person name="Armbrust E.V."/>
            <person name="Bhattacharya D."/>
            <person name="Goodenough U.W."/>
            <person name="Van de Peer Y."/>
            <person name="Grigoriev I.V."/>
        </authorList>
    </citation>
    <scope>NUCLEOTIDE SEQUENCE [LARGE SCALE GENOMIC DNA]</scope>
    <source>
        <strain evidence="2 3">CCMP1545</strain>
    </source>
</reference>
<gene>
    <name evidence="2" type="ORF">MICPUCDRAFT_65411</name>
</gene>
<dbReference type="RefSeq" id="XP_003060059.1">
    <property type="nucleotide sequence ID" value="XM_003060013.1"/>
</dbReference>
<protein>
    <submittedName>
        <fullName evidence="2">Predicted protein</fullName>
    </submittedName>
</protein>
<evidence type="ECO:0000313" key="2">
    <source>
        <dbReference type="EMBL" id="EEH56011.1"/>
    </source>
</evidence>
<feature type="transmembrane region" description="Helical" evidence="1">
    <location>
        <begin position="228"/>
        <end position="249"/>
    </location>
</feature>
<dbReference type="AlphaFoldDB" id="C1MVL8"/>
<dbReference type="eggNOG" id="ENOG502T0X5">
    <property type="taxonomic scope" value="Eukaryota"/>
</dbReference>
<organism evidence="3">
    <name type="scientific">Micromonas pusilla (strain CCMP1545)</name>
    <name type="common">Picoplanktonic green alga</name>
    <dbReference type="NCBI Taxonomy" id="564608"/>
    <lineage>
        <taxon>Eukaryota</taxon>
        <taxon>Viridiplantae</taxon>
        <taxon>Chlorophyta</taxon>
        <taxon>Mamiellophyceae</taxon>
        <taxon>Mamiellales</taxon>
        <taxon>Mamiellaceae</taxon>
        <taxon>Micromonas</taxon>
    </lineage>
</organism>
<dbReference type="KEGG" id="mpp:MICPUCDRAFT_65411"/>
<keyword evidence="3" id="KW-1185">Reference proteome</keyword>
<dbReference type="GeneID" id="9685215"/>
<dbReference type="Proteomes" id="UP000001876">
    <property type="component" value="Unassembled WGS sequence"/>
</dbReference>
<dbReference type="EMBL" id="GG663741">
    <property type="protein sequence ID" value="EEH56011.1"/>
    <property type="molecule type" value="Genomic_DNA"/>
</dbReference>
<keyword evidence="1" id="KW-0812">Transmembrane</keyword>
<name>C1MVL8_MICPC</name>
<accession>C1MVL8</accession>
<keyword evidence="1" id="KW-0472">Membrane</keyword>
<dbReference type="OrthoDB" id="497675at2759"/>
<evidence type="ECO:0000256" key="1">
    <source>
        <dbReference type="SAM" id="Phobius"/>
    </source>
</evidence>